<accession>X0ZVB7</accession>
<evidence type="ECO:0000313" key="1">
    <source>
        <dbReference type="EMBL" id="GAG73409.1"/>
    </source>
</evidence>
<dbReference type="AlphaFoldDB" id="X0ZVB7"/>
<comment type="caution">
    <text evidence="1">The sequence shown here is derived from an EMBL/GenBank/DDBJ whole genome shotgun (WGS) entry which is preliminary data.</text>
</comment>
<feature type="non-terminal residue" evidence="1">
    <location>
        <position position="1"/>
    </location>
</feature>
<gene>
    <name evidence="1" type="ORF">S01H4_06037</name>
</gene>
<protein>
    <submittedName>
        <fullName evidence="1">Uncharacterized protein</fullName>
    </submittedName>
</protein>
<proteinExistence type="predicted"/>
<organism evidence="1">
    <name type="scientific">marine sediment metagenome</name>
    <dbReference type="NCBI Taxonomy" id="412755"/>
    <lineage>
        <taxon>unclassified sequences</taxon>
        <taxon>metagenomes</taxon>
        <taxon>ecological metagenomes</taxon>
    </lineage>
</organism>
<sequence length="56" mass="6511">SIRNTSASANYHVLIILFFYQVPMNKIETFEYAVKQPHIKFRHGSRRTAEEGGHYG</sequence>
<name>X0ZVB7_9ZZZZ</name>
<dbReference type="EMBL" id="BART01001816">
    <property type="protein sequence ID" value="GAG73409.1"/>
    <property type="molecule type" value="Genomic_DNA"/>
</dbReference>
<reference evidence="1" key="1">
    <citation type="journal article" date="2014" name="Front. Microbiol.">
        <title>High frequency of phylogenetically diverse reductive dehalogenase-homologous genes in deep subseafloor sedimentary metagenomes.</title>
        <authorList>
            <person name="Kawai M."/>
            <person name="Futagami T."/>
            <person name="Toyoda A."/>
            <person name="Takaki Y."/>
            <person name="Nishi S."/>
            <person name="Hori S."/>
            <person name="Arai W."/>
            <person name="Tsubouchi T."/>
            <person name="Morono Y."/>
            <person name="Uchiyama I."/>
            <person name="Ito T."/>
            <person name="Fujiyama A."/>
            <person name="Inagaki F."/>
            <person name="Takami H."/>
        </authorList>
    </citation>
    <scope>NUCLEOTIDE SEQUENCE</scope>
    <source>
        <strain evidence="1">Expedition CK06-06</strain>
    </source>
</reference>